<dbReference type="Gene3D" id="3.40.630.30">
    <property type="match status" value="1"/>
</dbReference>
<reference evidence="2 3" key="1">
    <citation type="submission" date="2009-01" db="EMBL/GenBank/DDBJ databases">
        <authorList>
            <person name="Qin X."/>
            <person name="Bachman B."/>
            <person name="Battles P."/>
            <person name="Bell A."/>
            <person name="Bess C."/>
            <person name="Bickham C."/>
            <person name="Chaboub L."/>
            <person name="Chen D."/>
            <person name="Coyle M."/>
            <person name="Deiros D.R."/>
            <person name="Dinh H."/>
            <person name="Forbes L."/>
            <person name="Fowler G."/>
            <person name="Francisco L."/>
            <person name="Fu Q."/>
            <person name="Gubbala S."/>
            <person name="Hale W."/>
            <person name="Han Y."/>
            <person name="Hemphill L."/>
            <person name="Highlander S.K."/>
            <person name="Hirani K."/>
            <person name="Hogues M."/>
            <person name="Jackson L."/>
            <person name="Jakkamsetti A."/>
            <person name="Javaid M."/>
            <person name="Jiang H."/>
            <person name="Korchina V."/>
            <person name="Kovar C."/>
            <person name="Lara F."/>
            <person name="Lee S."/>
            <person name="Mata R."/>
            <person name="Mathew T."/>
            <person name="Moen C."/>
            <person name="Morales K."/>
            <person name="Munidasa M."/>
            <person name="Nazareth L."/>
            <person name="Ngo R."/>
            <person name="Nguyen L."/>
            <person name="Okwuonu G."/>
            <person name="Ongeri F."/>
            <person name="Patil S."/>
            <person name="Petrosino J."/>
            <person name="Pham C."/>
            <person name="Pham P."/>
            <person name="Pu L.-L."/>
            <person name="Puazo M."/>
            <person name="Raj R."/>
            <person name="Reid J."/>
            <person name="Rouhana J."/>
            <person name="Saada N."/>
            <person name="Shang Y."/>
            <person name="Simmons D."/>
            <person name="Thornton R."/>
            <person name="Warren J."/>
            <person name="Weissenberger G."/>
            <person name="Zhang J."/>
            <person name="Zhang L."/>
            <person name="Zhou C."/>
            <person name="Zhu D."/>
            <person name="Muzny D."/>
            <person name="Worley K."/>
            <person name="Gibbs R."/>
        </authorList>
    </citation>
    <scope>NUCLEOTIDE SEQUENCE [LARGE SCALE GENOMIC DNA]</scope>
    <source>
        <strain evidence="3">ATCC 8290 / DSM 20176 / CCUG 30140 / JCM 1155 / KCTC 3500 / NBRC 15886 / NCIMB 8040 / NRRL B-1843 / 9</strain>
    </source>
</reference>
<dbReference type="PANTHER" id="PTHR42919">
    <property type="entry name" value="N-ALPHA-ACETYLTRANSFERASE"/>
    <property type="match status" value="1"/>
</dbReference>
<organism evidence="2 3">
    <name type="scientific">Lentilactobacillus hilgardii (strain ATCC 8290 / DSM 20176 / CCUG 30140 / JCM 1155 / KCTC 3500 / NBRC 15886 / NCIMB 8040 / NRRL B-1843 / 9)</name>
    <dbReference type="NCBI Taxonomy" id="1423757"/>
    <lineage>
        <taxon>Bacteria</taxon>
        <taxon>Bacillati</taxon>
        <taxon>Bacillota</taxon>
        <taxon>Bacilli</taxon>
        <taxon>Lactobacillales</taxon>
        <taxon>Lactobacillaceae</taxon>
        <taxon>Lentilactobacillus</taxon>
    </lineage>
</organism>
<dbReference type="AlphaFoldDB" id="C0XHF5"/>
<dbReference type="GO" id="GO:0016747">
    <property type="term" value="F:acyltransferase activity, transferring groups other than amino-acyl groups"/>
    <property type="evidence" value="ECO:0007669"/>
    <property type="project" value="InterPro"/>
</dbReference>
<keyword evidence="2" id="KW-0808">Transferase</keyword>
<gene>
    <name evidence="2" type="ORF">HMPREF0519_0666</name>
</gene>
<dbReference type="InterPro" id="IPR000182">
    <property type="entry name" value="GNAT_dom"/>
</dbReference>
<comment type="caution">
    <text evidence="2">The sequence shown here is derived from an EMBL/GenBank/DDBJ whole genome shotgun (WGS) entry which is preliminary data.</text>
</comment>
<evidence type="ECO:0000313" key="3">
    <source>
        <dbReference type="Proteomes" id="UP000003752"/>
    </source>
</evidence>
<dbReference type="PATRIC" id="fig|1423757.3.peg.134"/>
<dbReference type="PROSITE" id="PS51186">
    <property type="entry name" value="GNAT"/>
    <property type="match status" value="1"/>
</dbReference>
<dbReference type="SMR" id="C0XHF5"/>
<name>C0XHF5_LENH9</name>
<dbReference type="HOGENOM" id="CLU_108859_1_0_9"/>
<dbReference type="Proteomes" id="UP000003752">
    <property type="component" value="Unassembled WGS sequence"/>
</dbReference>
<feature type="domain" description="N-acetyltransferase" evidence="1">
    <location>
        <begin position="1"/>
        <end position="149"/>
    </location>
</feature>
<evidence type="ECO:0000259" key="1">
    <source>
        <dbReference type="PROSITE" id="PS51186"/>
    </source>
</evidence>
<sequence length="158" mass="18418">MKVYLETVNCDRQNYLSFLKLADPDETVVKSYLDSGELFKIVVGDKVVGVLHLVEIDDETLEIKNIAILPEYRGRHIGSTALQSLIELCRGNHYKRIYVGTANSSIENFKFYQKNGFRFDHIVPDFFLNYDQSIYENGIQALDMLYLVYRFDDKKKED</sequence>
<keyword evidence="3" id="KW-1185">Reference proteome</keyword>
<protein>
    <submittedName>
        <fullName evidence="2">Acetyltransferase, GNAT family</fullName>
    </submittedName>
</protein>
<dbReference type="CDD" id="cd04301">
    <property type="entry name" value="NAT_SF"/>
    <property type="match status" value="1"/>
</dbReference>
<dbReference type="RefSeq" id="WP_003635618.1">
    <property type="nucleotide sequence ID" value="NZ_AZDF01000001.1"/>
</dbReference>
<dbReference type="PANTHER" id="PTHR42919:SF26">
    <property type="entry name" value="ACETYLTRANSFERASE"/>
    <property type="match status" value="1"/>
</dbReference>
<proteinExistence type="predicted"/>
<dbReference type="InterPro" id="IPR016181">
    <property type="entry name" value="Acyl_CoA_acyltransferase"/>
</dbReference>
<evidence type="ECO:0000313" key="2">
    <source>
        <dbReference type="EMBL" id="EEI25087.1"/>
    </source>
</evidence>
<dbReference type="SUPFAM" id="SSF55729">
    <property type="entry name" value="Acyl-CoA N-acyltransferases (Nat)"/>
    <property type="match status" value="1"/>
</dbReference>
<dbReference type="Pfam" id="PF00583">
    <property type="entry name" value="Acetyltransf_1"/>
    <property type="match status" value="1"/>
</dbReference>
<accession>C0XHF5</accession>
<dbReference type="InterPro" id="IPR051556">
    <property type="entry name" value="N-term/lysine_N-AcTrnsfr"/>
</dbReference>
<dbReference type="EMBL" id="ACGP01000098">
    <property type="protein sequence ID" value="EEI25087.1"/>
    <property type="molecule type" value="Genomic_DNA"/>
</dbReference>